<dbReference type="InterPro" id="IPR043128">
    <property type="entry name" value="Rev_trsase/Diguanyl_cyclase"/>
</dbReference>
<dbReference type="InterPro" id="IPR043502">
    <property type="entry name" value="DNA/RNA_pol_sf"/>
</dbReference>
<proteinExistence type="predicted"/>
<dbReference type="Proteomes" id="UP000694888">
    <property type="component" value="Unplaced"/>
</dbReference>
<gene>
    <name evidence="4" type="primary">LOC101848282</name>
</gene>
<keyword evidence="3" id="KW-1185">Reference proteome</keyword>
<evidence type="ECO:0000259" key="1">
    <source>
        <dbReference type="Pfam" id="PF00078"/>
    </source>
</evidence>
<dbReference type="RefSeq" id="XP_035824990.1">
    <property type="nucleotide sequence ID" value="XM_035969097.1"/>
</dbReference>
<name>A0ABM1VRE8_APLCA</name>
<feature type="domain" description="DDE-1" evidence="2">
    <location>
        <begin position="75"/>
        <end position="200"/>
    </location>
</feature>
<dbReference type="Gene3D" id="3.30.70.270">
    <property type="match status" value="1"/>
</dbReference>
<dbReference type="InterPro" id="IPR050951">
    <property type="entry name" value="Retrovirus_Pol_polyprotein"/>
</dbReference>
<dbReference type="InterPro" id="IPR000477">
    <property type="entry name" value="RT_dom"/>
</dbReference>
<evidence type="ECO:0000313" key="4">
    <source>
        <dbReference type="RefSeq" id="XP_035824990.1"/>
    </source>
</evidence>
<dbReference type="PANTHER" id="PTHR37984">
    <property type="entry name" value="PROTEIN CBG26694"/>
    <property type="match status" value="1"/>
</dbReference>
<dbReference type="InterPro" id="IPR004875">
    <property type="entry name" value="DDE_SF_endonuclease_dom"/>
</dbReference>
<feature type="domain" description="Reverse transcriptase" evidence="1">
    <location>
        <begin position="491"/>
        <end position="587"/>
    </location>
</feature>
<dbReference type="GeneID" id="101848282"/>
<dbReference type="InterPro" id="IPR036397">
    <property type="entry name" value="RNaseH_sf"/>
</dbReference>
<evidence type="ECO:0000259" key="2">
    <source>
        <dbReference type="Pfam" id="PF03184"/>
    </source>
</evidence>
<dbReference type="Pfam" id="PF03184">
    <property type="entry name" value="DDE_1"/>
    <property type="match status" value="1"/>
</dbReference>
<dbReference type="Gene3D" id="3.10.10.10">
    <property type="entry name" value="HIV Type 1 Reverse Transcriptase, subunit A, domain 1"/>
    <property type="match status" value="1"/>
</dbReference>
<accession>A0ABM1VRE8</accession>
<protein>
    <submittedName>
        <fullName evidence="4">Uncharacterized protein LOC101848282</fullName>
    </submittedName>
</protein>
<dbReference type="PANTHER" id="PTHR37984:SF7">
    <property type="entry name" value="INTEGRASE CATALYTIC DOMAIN-CONTAINING PROTEIN"/>
    <property type="match status" value="1"/>
</dbReference>
<dbReference type="CDD" id="cd01647">
    <property type="entry name" value="RT_LTR"/>
    <property type="match status" value="1"/>
</dbReference>
<reference evidence="4" key="1">
    <citation type="submission" date="2025-08" db="UniProtKB">
        <authorList>
            <consortium name="RefSeq"/>
        </authorList>
    </citation>
    <scope>IDENTIFICATION</scope>
</reference>
<evidence type="ECO:0000313" key="3">
    <source>
        <dbReference type="Proteomes" id="UP000694888"/>
    </source>
</evidence>
<dbReference type="Gene3D" id="3.30.420.10">
    <property type="entry name" value="Ribonuclease H-like superfamily/Ribonuclease H"/>
    <property type="match status" value="1"/>
</dbReference>
<sequence length="591" mass="67185">MVLGDHRARVTQEKIRAWFEEVERNLSEDGVDIKTIDPRCVFNADETGFPLHSSWQVIVTDEGNHHPYLIGSDNKRQITVLSCASASGRLLAPTVIFPGQRWTFKPWEDFPEASSVQTSNGWINTTVFRTWLAETFIPAVADLPRPIVLFCDGHTSLEVHDLCKEHGIVYYLLPAHASHLVQPLDLLFYGVLKEEWRKGLHDHRNIARVGGIYPRTFMSVFKDVWTRAYGEGREAVLVKAFRKSGLSPWDPNAPDFSKCEISKVYEKPAAPVSTSCDEVPPSVTAVCADDAVCEDQGWVDLNQIEPEDFMDNIAEFQLPMVSTPAQGPVDDQDHDYCRPEQATKDSDWVPAQFYIVDDDRAAIAGLKLCKQLKIVSINNITVAPPINKDNSDLKQAFPDQFDRIGKLQGKAKLYLKDDTEPKIDAPRKYSIHTKEKLKQELDRMEAQGIIRKATEHSDWCSSITTVKKTNGYIRVCLVPKHLNNLKRCPHKTNTLEEITHNFHRSQFSSKPDAMKGFWSVELDEDSQLLTTFRTPIGRYCYQRLPFGLNVSQDIFEQKIDQIIENCPGTVSIHDDIVVYGKTEKEHDYNLI</sequence>
<dbReference type="Pfam" id="PF00078">
    <property type="entry name" value="RVT_1"/>
    <property type="match status" value="1"/>
</dbReference>
<dbReference type="SUPFAM" id="SSF56672">
    <property type="entry name" value="DNA/RNA polymerases"/>
    <property type="match status" value="1"/>
</dbReference>
<organism evidence="3 4">
    <name type="scientific">Aplysia californica</name>
    <name type="common">California sea hare</name>
    <dbReference type="NCBI Taxonomy" id="6500"/>
    <lineage>
        <taxon>Eukaryota</taxon>
        <taxon>Metazoa</taxon>
        <taxon>Spiralia</taxon>
        <taxon>Lophotrochozoa</taxon>
        <taxon>Mollusca</taxon>
        <taxon>Gastropoda</taxon>
        <taxon>Heterobranchia</taxon>
        <taxon>Euthyneura</taxon>
        <taxon>Tectipleura</taxon>
        <taxon>Aplysiida</taxon>
        <taxon>Aplysioidea</taxon>
        <taxon>Aplysiidae</taxon>
        <taxon>Aplysia</taxon>
    </lineage>
</organism>